<dbReference type="HOGENOM" id="CLU_1605653_0_0_1"/>
<sequence length="166" mass="19598">MKGCFSPFAAHRRIGGLGKKSKCIEGERYSSVKKTQTKRGKRIYERKKEGKKIKSVILFVREKKRKKKPNMHLSPPYLRYRDYFSRSRDFNVFPSSNSEPSSMYRDYFSWSRELHPILPISSGKCSMYRDLSLGSRNLMSPWPISRTLWPMYQDSFALVSRHVPNF</sequence>
<protein>
    <submittedName>
        <fullName evidence="1">Uncharacterized protein</fullName>
    </submittedName>
</protein>
<reference evidence="1 2" key="1">
    <citation type="journal article" date="2013" name="Genome Biol.">
        <title>The genome sequence of the most widely cultivated cacao type and its use to identify candidate genes regulating pod color.</title>
        <authorList>
            <person name="Motamayor J.C."/>
            <person name="Mockaitis K."/>
            <person name="Schmutz J."/>
            <person name="Haiminen N."/>
            <person name="Iii D.L."/>
            <person name="Cornejo O."/>
            <person name="Findley S.D."/>
            <person name="Zheng P."/>
            <person name="Utro F."/>
            <person name="Royaert S."/>
            <person name="Saski C."/>
            <person name="Jenkins J."/>
            <person name="Podicheti R."/>
            <person name="Zhao M."/>
            <person name="Scheffler B.E."/>
            <person name="Stack J.C."/>
            <person name="Feltus F.A."/>
            <person name="Mustiga G.M."/>
            <person name="Amores F."/>
            <person name="Phillips W."/>
            <person name="Marelli J.P."/>
            <person name="May G.D."/>
            <person name="Shapiro H."/>
            <person name="Ma J."/>
            <person name="Bustamante C.D."/>
            <person name="Schnell R.J."/>
            <person name="Main D."/>
            <person name="Gilbert D."/>
            <person name="Parida L."/>
            <person name="Kuhn D.N."/>
        </authorList>
    </citation>
    <scope>NUCLEOTIDE SEQUENCE [LARGE SCALE GENOMIC DNA]</scope>
    <source>
        <strain evidence="2">cv. Matina 1-6</strain>
    </source>
</reference>
<dbReference type="Gramene" id="EOY27501">
    <property type="protein sequence ID" value="EOY27501"/>
    <property type="gene ID" value="TCM_029343"/>
</dbReference>
<keyword evidence="2" id="KW-1185">Reference proteome</keyword>
<dbReference type="AlphaFoldDB" id="A0A061GD51"/>
<evidence type="ECO:0000313" key="2">
    <source>
        <dbReference type="Proteomes" id="UP000026915"/>
    </source>
</evidence>
<proteinExistence type="predicted"/>
<gene>
    <name evidence="1" type="ORF">TCM_029343</name>
</gene>
<evidence type="ECO:0000313" key="1">
    <source>
        <dbReference type="EMBL" id="EOY27501.1"/>
    </source>
</evidence>
<organism evidence="1 2">
    <name type="scientific">Theobroma cacao</name>
    <name type="common">Cacao</name>
    <name type="synonym">Cocoa</name>
    <dbReference type="NCBI Taxonomy" id="3641"/>
    <lineage>
        <taxon>Eukaryota</taxon>
        <taxon>Viridiplantae</taxon>
        <taxon>Streptophyta</taxon>
        <taxon>Embryophyta</taxon>
        <taxon>Tracheophyta</taxon>
        <taxon>Spermatophyta</taxon>
        <taxon>Magnoliopsida</taxon>
        <taxon>eudicotyledons</taxon>
        <taxon>Gunneridae</taxon>
        <taxon>Pentapetalae</taxon>
        <taxon>rosids</taxon>
        <taxon>malvids</taxon>
        <taxon>Malvales</taxon>
        <taxon>Malvaceae</taxon>
        <taxon>Byttnerioideae</taxon>
        <taxon>Theobroma</taxon>
    </lineage>
</organism>
<accession>A0A061GD51</accession>
<dbReference type="Proteomes" id="UP000026915">
    <property type="component" value="Chromosome 6"/>
</dbReference>
<dbReference type="InParanoid" id="A0A061GD51"/>
<dbReference type="EMBL" id="CM001884">
    <property type="protein sequence ID" value="EOY27501.1"/>
    <property type="molecule type" value="Genomic_DNA"/>
</dbReference>
<name>A0A061GD51_THECC</name>